<evidence type="ECO:0000313" key="6">
    <source>
        <dbReference type="EMBL" id="VVA27413.1"/>
    </source>
</evidence>
<dbReference type="GO" id="GO:0005635">
    <property type="term" value="C:nuclear envelope"/>
    <property type="evidence" value="ECO:0007669"/>
    <property type="project" value="TreeGrafter"/>
</dbReference>
<evidence type="ECO:0000313" key="7">
    <source>
        <dbReference type="Proteomes" id="UP000327085"/>
    </source>
</evidence>
<feature type="domain" description="Importin N-terminal" evidence="5">
    <location>
        <begin position="390"/>
        <end position="466"/>
    </location>
</feature>
<evidence type="ECO:0000256" key="1">
    <source>
        <dbReference type="ARBA" id="ARBA00004123"/>
    </source>
</evidence>
<dbReference type="PANTHER" id="PTHR10997:SF8">
    <property type="entry name" value="EXPORTIN-2"/>
    <property type="match status" value="1"/>
</dbReference>
<dbReference type="PANTHER" id="PTHR10997">
    <property type="entry name" value="IMPORTIN-7, 8, 11"/>
    <property type="match status" value="1"/>
</dbReference>
<dbReference type="SUPFAM" id="SSF48371">
    <property type="entry name" value="ARM repeat"/>
    <property type="match status" value="1"/>
</dbReference>
<dbReference type="AlphaFoldDB" id="A0A5E4FGX7"/>
<dbReference type="GO" id="GO:0006611">
    <property type="term" value="P:protein export from nucleus"/>
    <property type="evidence" value="ECO:0007669"/>
    <property type="project" value="TreeGrafter"/>
</dbReference>
<dbReference type="GO" id="GO:0005049">
    <property type="term" value="F:nuclear export signal receptor activity"/>
    <property type="evidence" value="ECO:0007669"/>
    <property type="project" value="TreeGrafter"/>
</dbReference>
<dbReference type="InterPro" id="IPR011989">
    <property type="entry name" value="ARM-like"/>
</dbReference>
<dbReference type="Pfam" id="PF03810">
    <property type="entry name" value="IBN_N"/>
    <property type="match status" value="1"/>
</dbReference>
<dbReference type="Proteomes" id="UP000327085">
    <property type="component" value="Chromosome 2"/>
</dbReference>
<keyword evidence="2" id="KW-0813">Transport</keyword>
<dbReference type="GO" id="GO:0006606">
    <property type="term" value="P:protein import into nucleus"/>
    <property type="evidence" value="ECO:0007669"/>
    <property type="project" value="TreeGrafter"/>
</dbReference>
<proteinExistence type="predicted"/>
<protein>
    <submittedName>
        <fullName evidence="6">PREDICTED: exportin-2</fullName>
    </submittedName>
</protein>
<dbReference type="GO" id="GO:0031267">
    <property type="term" value="F:small GTPase binding"/>
    <property type="evidence" value="ECO:0007669"/>
    <property type="project" value="InterPro"/>
</dbReference>
<feature type="region of interest" description="Disordered" evidence="4">
    <location>
        <begin position="127"/>
        <end position="148"/>
    </location>
</feature>
<dbReference type="EMBL" id="CABIKO010000121">
    <property type="protein sequence ID" value="VVA27413.1"/>
    <property type="molecule type" value="Genomic_DNA"/>
</dbReference>
<evidence type="ECO:0000256" key="2">
    <source>
        <dbReference type="ARBA" id="ARBA00022448"/>
    </source>
</evidence>
<evidence type="ECO:0000256" key="4">
    <source>
        <dbReference type="SAM" id="MobiDB-lite"/>
    </source>
</evidence>
<dbReference type="Gene3D" id="1.25.10.10">
    <property type="entry name" value="Leucine-rich Repeat Variant"/>
    <property type="match status" value="1"/>
</dbReference>
<dbReference type="PROSITE" id="PS50166">
    <property type="entry name" value="IMPORTIN_B_NT"/>
    <property type="match status" value="1"/>
</dbReference>
<evidence type="ECO:0000259" key="5">
    <source>
        <dbReference type="PROSITE" id="PS50166"/>
    </source>
</evidence>
<name>A0A5E4FGX7_PRUDU</name>
<dbReference type="InterPro" id="IPR001494">
    <property type="entry name" value="Importin-beta_N"/>
</dbReference>
<gene>
    <name evidence="6" type="ORF">ALMOND_2B017909</name>
</gene>
<reference evidence="7" key="1">
    <citation type="journal article" date="2020" name="Plant J.">
        <title>Transposons played a major role in the diversification between the closely related almond and peach genomes: results from the almond genome sequence.</title>
        <authorList>
            <person name="Alioto T."/>
            <person name="Alexiou K.G."/>
            <person name="Bardil A."/>
            <person name="Barteri F."/>
            <person name="Castanera R."/>
            <person name="Cruz F."/>
            <person name="Dhingra A."/>
            <person name="Duval H."/>
            <person name="Fernandez I Marti A."/>
            <person name="Frias L."/>
            <person name="Galan B."/>
            <person name="Garcia J.L."/>
            <person name="Howad W."/>
            <person name="Gomez-Garrido J."/>
            <person name="Gut M."/>
            <person name="Julca I."/>
            <person name="Morata J."/>
            <person name="Puigdomenech P."/>
            <person name="Ribeca P."/>
            <person name="Rubio Cabetas M.J."/>
            <person name="Vlasova A."/>
            <person name="Wirthensohn M."/>
            <person name="Garcia-Mas J."/>
            <person name="Gabaldon T."/>
            <person name="Casacuberta J.M."/>
            <person name="Arus P."/>
        </authorList>
    </citation>
    <scope>NUCLEOTIDE SEQUENCE [LARGE SCALE GENOMIC DNA]</scope>
    <source>
        <strain evidence="7">cv. Texas</strain>
    </source>
</reference>
<dbReference type="GO" id="GO:0005829">
    <property type="term" value="C:cytosol"/>
    <property type="evidence" value="ECO:0007669"/>
    <property type="project" value="TreeGrafter"/>
</dbReference>
<dbReference type="InterPro" id="IPR016024">
    <property type="entry name" value="ARM-type_fold"/>
</dbReference>
<organism evidence="6 7">
    <name type="scientific">Prunus dulcis</name>
    <name type="common">Almond</name>
    <name type="synonym">Amygdalus dulcis</name>
    <dbReference type="NCBI Taxonomy" id="3755"/>
    <lineage>
        <taxon>Eukaryota</taxon>
        <taxon>Viridiplantae</taxon>
        <taxon>Streptophyta</taxon>
        <taxon>Embryophyta</taxon>
        <taxon>Tracheophyta</taxon>
        <taxon>Spermatophyta</taxon>
        <taxon>Magnoliopsida</taxon>
        <taxon>eudicotyledons</taxon>
        <taxon>Gunneridae</taxon>
        <taxon>Pentapetalae</taxon>
        <taxon>rosids</taxon>
        <taxon>fabids</taxon>
        <taxon>Rosales</taxon>
        <taxon>Rosaceae</taxon>
        <taxon>Amygdaloideae</taxon>
        <taxon>Amygdaleae</taxon>
        <taxon>Prunus</taxon>
    </lineage>
</organism>
<accession>A0A5E4FGX7</accession>
<dbReference type="InParanoid" id="A0A5E4FGX7"/>
<sequence>MSSISTRVRVSVSSGGSLLVSSKEQEPYRQAETSLSKASQSPNYSLAHFNIVAQPMYDKKIRQVVRAIGRARFIVGFFKRFNFRQPKVEKNCTAYVWTYTPLCLKNRSLAVWPKLHSLRLLNAPTTPLTSSTSLPARESRRQAEASLSEASQRPNYSLAIYNIVAQLIFFERFNFKQPKMEHKRIAQLLSVSRTGASPSGRSFTLFGVLMPQLLPCPLQHRPPARGSGVCFFWGFIISFFERFNFKQPRVERKRIATSLSGLTRLSVSRTRASPSGRSFTLQGVSINYSLALFNIVAQLVYNEKIRQAEPRRQAEASLSEASQCPNYSLALFNIVAQPVVRVSVYSGGFIVSCFERFNFKQPRVECKRIAPPLSGLTHLSASRIGASRQAEPSLFEASQCPNYNLAFFNIVAQPVYNEKIRQAASFNFKNQLKSQWGPDSSSKDEPTISEVENEKIKASIVSLMLSATHKIWSQLTEIVVLICKHDWPDGWPNLLPDLISRLQKANADNDILGIANSIFKSFGYECNHLKYFWSILPHPFRTFSLKPRV</sequence>
<evidence type="ECO:0000256" key="3">
    <source>
        <dbReference type="ARBA" id="ARBA00023242"/>
    </source>
</evidence>
<comment type="subcellular location">
    <subcellularLocation>
        <location evidence="1">Nucleus</location>
    </subcellularLocation>
</comment>
<dbReference type="Gramene" id="VVA27413">
    <property type="protein sequence ID" value="VVA27413"/>
    <property type="gene ID" value="Prudul26B017909"/>
</dbReference>
<keyword evidence="3" id="KW-0539">Nucleus</keyword>